<accession>A0AAW3MA15</accession>
<sequence>MYFWVALFIWINCCSVLLGYDQTITDVAKFFRFVGGTFTSLFFVIGSLWLFNEIVHTYFEFDEEFEERVKKRRYMLFASKWLALVVFISIGHYLSCDLPLSLMTSQSEIT</sequence>
<evidence type="ECO:0000313" key="3">
    <source>
        <dbReference type="Proteomes" id="UP000054513"/>
    </source>
</evidence>
<evidence type="ECO:0000313" key="2">
    <source>
        <dbReference type="EMBL" id="KTC62415.1"/>
    </source>
</evidence>
<keyword evidence="1" id="KW-1133">Transmembrane helix</keyword>
<dbReference type="AlphaFoldDB" id="A0AAW3MA15"/>
<proteinExistence type="predicted"/>
<protein>
    <submittedName>
        <fullName evidence="2">Uncharacterized protein</fullName>
    </submittedName>
</protein>
<feature type="transmembrane region" description="Helical" evidence="1">
    <location>
        <begin position="29"/>
        <end position="51"/>
    </location>
</feature>
<dbReference type="Proteomes" id="UP000054513">
    <property type="component" value="Unassembled WGS sequence"/>
</dbReference>
<feature type="transmembrane region" description="Helical" evidence="1">
    <location>
        <begin position="74"/>
        <end position="94"/>
    </location>
</feature>
<organism evidence="2 3">
    <name type="scientific">Pseudomonas savastanoi</name>
    <name type="common">Pseudomonas syringae pv. savastanoi</name>
    <dbReference type="NCBI Taxonomy" id="29438"/>
    <lineage>
        <taxon>Bacteria</taxon>
        <taxon>Pseudomonadati</taxon>
        <taxon>Pseudomonadota</taxon>
        <taxon>Gammaproteobacteria</taxon>
        <taxon>Pseudomonadales</taxon>
        <taxon>Pseudomonadaceae</taxon>
        <taxon>Pseudomonas</taxon>
    </lineage>
</organism>
<keyword evidence="1" id="KW-0812">Transmembrane</keyword>
<comment type="caution">
    <text evidence="2">The sequence shown here is derived from an EMBL/GenBank/DDBJ whole genome shotgun (WGS) entry which is preliminary data.</text>
</comment>
<dbReference type="EMBL" id="LKCI01000001">
    <property type="protein sequence ID" value="KTC62415.1"/>
    <property type="molecule type" value="Genomic_DNA"/>
</dbReference>
<gene>
    <name evidence="2" type="ORF">AO287_26485</name>
</gene>
<keyword evidence="1" id="KW-0472">Membrane</keyword>
<evidence type="ECO:0000256" key="1">
    <source>
        <dbReference type="SAM" id="Phobius"/>
    </source>
</evidence>
<name>A0AAW3MA15_PSESS</name>
<reference evidence="2 3" key="1">
    <citation type="submission" date="2015-09" db="EMBL/GenBank/DDBJ databases">
        <title>Genome sequence of ICMP 19499.</title>
        <authorList>
            <person name="Visnovsky S.B."/>
            <person name="Lu A."/>
            <person name="Panda P."/>
            <person name="Pitman A.R."/>
        </authorList>
    </citation>
    <scope>NUCLEOTIDE SEQUENCE [LARGE SCALE GENOMIC DNA]</scope>
    <source>
        <strain evidence="2 3">ICMP 19499</strain>
    </source>
</reference>